<keyword evidence="6 8" id="KW-0472">Membrane</keyword>
<feature type="transmembrane region" description="Helical" evidence="8">
    <location>
        <begin position="389"/>
        <end position="409"/>
    </location>
</feature>
<evidence type="ECO:0000256" key="7">
    <source>
        <dbReference type="SAM" id="MobiDB-lite"/>
    </source>
</evidence>
<reference evidence="10" key="1">
    <citation type="submission" date="2025-08" db="UniProtKB">
        <authorList>
            <consortium name="RefSeq"/>
        </authorList>
    </citation>
    <scope>IDENTIFICATION</scope>
</reference>
<feature type="compositionally biased region" description="Basic and acidic residues" evidence="7">
    <location>
        <begin position="466"/>
        <end position="475"/>
    </location>
</feature>
<evidence type="ECO:0000256" key="1">
    <source>
        <dbReference type="ARBA" id="ARBA00004653"/>
    </source>
</evidence>
<dbReference type="Pfam" id="PF04142">
    <property type="entry name" value="Nuc_sug_transp"/>
    <property type="match status" value="1"/>
</dbReference>
<dbReference type="CTD" id="55032"/>
<dbReference type="FunCoup" id="A0A6P6DCK5">
    <property type="interactions" value="2026"/>
</dbReference>
<dbReference type="AlphaFoldDB" id="A0A6P6DCK5"/>
<feature type="transmembrane region" description="Helical" evidence="8">
    <location>
        <begin position="329"/>
        <end position="346"/>
    </location>
</feature>
<dbReference type="NCBIfam" id="TIGR00803">
    <property type="entry name" value="nst"/>
    <property type="match status" value="1"/>
</dbReference>
<evidence type="ECO:0000256" key="2">
    <source>
        <dbReference type="ARBA" id="ARBA00009976"/>
    </source>
</evidence>
<feature type="transmembrane region" description="Helical" evidence="8">
    <location>
        <begin position="179"/>
        <end position="199"/>
    </location>
</feature>
<evidence type="ECO:0000256" key="4">
    <source>
        <dbReference type="ARBA" id="ARBA00022692"/>
    </source>
</evidence>
<gene>
    <name evidence="10" type="primary">Slc35a5</name>
</gene>
<dbReference type="InterPro" id="IPR037185">
    <property type="entry name" value="EmrE-like"/>
</dbReference>
<dbReference type="InParanoid" id="A0A6P6DCK5"/>
<dbReference type="GO" id="GO:0000139">
    <property type="term" value="C:Golgi membrane"/>
    <property type="evidence" value="ECO:0007669"/>
    <property type="project" value="UniProtKB-SubCell"/>
</dbReference>
<dbReference type="PANTHER" id="PTHR10231">
    <property type="entry name" value="NUCLEOTIDE-SUGAR TRANSMEMBRANE TRANSPORTER"/>
    <property type="match status" value="1"/>
</dbReference>
<feature type="region of interest" description="Disordered" evidence="7">
    <location>
        <begin position="455"/>
        <end position="482"/>
    </location>
</feature>
<proteinExistence type="inferred from homology"/>
<evidence type="ECO:0000256" key="6">
    <source>
        <dbReference type="ARBA" id="ARBA00023136"/>
    </source>
</evidence>
<evidence type="ECO:0000313" key="10">
    <source>
        <dbReference type="RefSeq" id="XP_023557746.1"/>
    </source>
</evidence>
<keyword evidence="5 8" id="KW-1133">Transmembrane helix</keyword>
<feature type="transmembrane region" description="Helical" evidence="8">
    <location>
        <begin position="358"/>
        <end position="382"/>
    </location>
</feature>
<dbReference type="InterPro" id="IPR007271">
    <property type="entry name" value="Nuc_sug_transpt"/>
</dbReference>
<feature type="transmembrane region" description="Helical" evidence="8">
    <location>
        <begin position="106"/>
        <end position="131"/>
    </location>
</feature>
<comment type="similarity">
    <text evidence="2">Belongs to the nucleotide-sugar transporter family. SLC35A subfamily.</text>
</comment>
<dbReference type="RefSeq" id="XP_023557746.1">
    <property type="nucleotide sequence ID" value="XM_023701978.1"/>
</dbReference>
<dbReference type="SUPFAM" id="SSF103481">
    <property type="entry name" value="Multidrug resistance efflux transporter EmrE"/>
    <property type="match status" value="1"/>
</dbReference>
<keyword evidence="4 8" id="KW-0812">Transmembrane</keyword>
<sequence length="482" mass="54535">MPTAHVCGEGFPAGRADLASPEGALSLVSYAAPSLAVNLTTLQSLPILGRSCGQLNNRMERKCCRRPALWFPTMYPFLLGAVFVGLSSSRILLVKYSANEENKYDYLPTTVNICSELVKLIFCVLVSFYVIKKEHHQSRNLRCASWKEFSNFMKWSIPAFLYFLDNLIVFYVLSYLQPAMAVIFSNFSIITTALLFRIVLKRHLNWIQWASLLILFFSIVALTTGTKTSQHNLAGHGFHHDAFFSPSNSCLHFKSECPGKNCTAKEWTFPEVKWNNTTARVFSHIRLGLGHILIIVQCFISSMANIYNEKILKEGSHLTESIFIQNSKLYFFGILFNGLTLGLQNSNRDQIKNCGFFYGHNVFSVALIFVTAFQGLSVAFILKFLDNMFHVLMAQVTTVIITTVSVLVFDFRPSLEFFLEAPSVLLAIFIYNASKPQSQECAPRQERIRDLSGNLWERSSGDGEELERLTKPKSDESDEDTF</sequence>
<accession>A0A6P6DCK5</accession>
<evidence type="ECO:0000256" key="3">
    <source>
        <dbReference type="ARBA" id="ARBA00022597"/>
    </source>
</evidence>
<feature type="transmembrane region" description="Helical" evidence="8">
    <location>
        <begin position="288"/>
        <end position="308"/>
    </location>
</feature>
<dbReference type="GO" id="GO:0015165">
    <property type="term" value="F:pyrimidine nucleotide-sugar transmembrane transporter activity"/>
    <property type="evidence" value="ECO:0007669"/>
    <property type="project" value="InterPro"/>
</dbReference>
<organism evidence="9 10">
    <name type="scientific">Octodon degus</name>
    <name type="common">Degu</name>
    <name type="synonym">Sciurus degus</name>
    <dbReference type="NCBI Taxonomy" id="10160"/>
    <lineage>
        <taxon>Eukaryota</taxon>
        <taxon>Metazoa</taxon>
        <taxon>Chordata</taxon>
        <taxon>Craniata</taxon>
        <taxon>Vertebrata</taxon>
        <taxon>Euteleostomi</taxon>
        <taxon>Mammalia</taxon>
        <taxon>Eutheria</taxon>
        <taxon>Euarchontoglires</taxon>
        <taxon>Glires</taxon>
        <taxon>Rodentia</taxon>
        <taxon>Hystricomorpha</taxon>
        <taxon>Octodontidae</taxon>
        <taxon>Octodon</taxon>
    </lineage>
</organism>
<dbReference type="GeneID" id="101590382"/>
<protein>
    <submittedName>
        <fullName evidence="10">Probable UDP-sugar transporter protein SLC35A5 isoform X1</fullName>
    </submittedName>
</protein>
<keyword evidence="3" id="KW-0762">Sugar transport</keyword>
<name>A0A6P6DCK5_OCTDE</name>
<keyword evidence="9" id="KW-1185">Reference proteome</keyword>
<comment type="subcellular location">
    <subcellularLocation>
        <location evidence="1">Golgi apparatus membrane</location>
        <topology evidence="1">Multi-pass membrane protein</topology>
    </subcellularLocation>
</comment>
<keyword evidence="3" id="KW-0813">Transport</keyword>
<dbReference type="OrthoDB" id="408493at2759"/>
<evidence type="ECO:0000256" key="5">
    <source>
        <dbReference type="ARBA" id="ARBA00022989"/>
    </source>
</evidence>
<evidence type="ECO:0000256" key="8">
    <source>
        <dbReference type="SAM" id="Phobius"/>
    </source>
</evidence>
<feature type="transmembrane region" description="Helical" evidence="8">
    <location>
        <begin position="152"/>
        <end position="173"/>
    </location>
</feature>
<feature type="transmembrane region" description="Helical" evidence="8">
    <location>
        <begin position="68"/>
        <end position="86"/>
    </location>
</feature>
<dbReference type="Proteomes" id="UP000515203">
    <property type="component" value="Unplaced"/>
</dbReference>
<dbReference type="PIRSF" id="PIRSF005799">
    <property type="entry name" value="UDP-gal_transpt"/>
    <property type="match status" value="1"/>
</dbReference>
<evidence type="ECO:0000313" key="9">
    <source>
        <dbReference type="Proteomes" id="UP000515203"/>
    </source>
</evidence>